<dbReference type="InterPro" id="IPR001296">
    <property type="entry name" value="Glyco_trans_1"/>
</dbReference>
<organism evidence="4 5">
    <name type="scientific">Bradyrhizobium manausense</name>
    <dbReference type="NCBI Taxonomy" id="989370"/>
    <lineage>
        <taxon>Bacteria</taxon>
        <taxon>Pseudomonadati</taxon>
        <taxon>Pseudomonadota</taxon>
        <taxon>Alphaproteobacteria</taxon>
        <taxon>Hyphomicrobiales</taxon>
        <taxon>Nitrobacteraceae</taxon>
        <taxon>Bradyrhizobium</taxon>
    </lineage>
</organism>
<dbReference type="SUPFAM" id="SSF53756">
    <property type="entry name" value="UDP-Glycosyltransferase/glycogen phosphorylase"/>
    <property type="match status" value="1"/>
</dbReference>
<sequence length="369" mass="41788">MASSEISDLAISAFPLSKGHSTGRGLERVIAELVTGLEAIGQPYTFYDRGIIRSELLAMTQAASFTLELRRKRHDLWFAVYPIAGIFPILAAQRPVVTGLYDLIPFLATGYDNAAKYFIKRRCIEFSCRRSDGIIVPFPSTAKQIRELFGVPAERVEVIPLGVDHKTFFPEPQIERRPLHFGFLGEAKRAKGLDTAIIAFSKILPQLPNAHLWIASDGNEIDEMKELARRLIPEPNYKFLGFIPETEIRRFYCGLDLFLFPSRYGFGMSPVEAMACGTPAIVGRTLDSEDFFTQELSLADPNSPDELAQRMLVLCTERDRYNELRDWGLARVQTLSWESMARRYLAFFQRVKADYAVRQSRTERAASEA</sequence>
<proteinExistence type="predicted"/>
<dbReference type="OrthoDB" id="9801573at2"/>
<gene>
    <name evidence="4" type="ORF">AOQ71_19450</name>
</gene>
<dbReference type="PANTHER" id="PTHR46401:SF2">
    <property type="entry name" value="GLYCOSYLTRANSFERASE WBBK-RELATED"/>
    <property type="match status" value="1"/>
</dbReference>
<evidence type="ECO:0000256" key="1">
    <source>
        <dbReference type="ARBA" id="ARBA00022679"/>
    </source>
</evidence>
<evidence type="ECO:0000313" key="5">
    <source>
        <dbReference type="Proteomes" id="UP000051936"/>
    </source>
</evidence>
<dbReference type="Gene3D" id="3.40.50.2000">
    <property type="entry name" value="Glycogen Phosphorylase B"/>
    <property type="match status" value="2"/>
</dbReference>
<feature type="domain" description="Glycosyl transferase family 1" evidence="2">
    <location>
        <begin position="168"/>
        <end position="324"/>
    </location>
</feature>
<dbReference type="GO" id="GO:0016757">
    <property type="term" value="F:glycosyltransferase activity"/>
    <property type="evidence" value="ECO:0007669"/>
    <property type="project" value="InterPro"/>
</dbReference>
<dbReference type="PANTHER" id="PTHR46401">
    <property type="entry name" value="GLYCOSYLTRANSFERASE WBBK-RELATED"/>
    <property type="match status" value="1"/>
</dbReference>
<dbReference type="EMBL" id="LJYG01000085">
    <property type="protein sequence ID" value="KRQ10151.1"/>
    <property type="molecule type" value="Genomic_DNA"/>
</dbReference>
<keyword evidence="5" id="KW-1185">Reference proteome</keyword>
<dbReference type="AlphaFoldDB" id="A0A0R3DJZ5"/>
<reference evidence="4 5" key="1">
    <citation type="submission" date="2015-09" db="EMBL/GenBank/DDBJ databases">
        <title>Draft Genome Sequence of Bradyrhizobium manausense Strain BR 3351T, a Novel Symbiotic Nitrogen-Fixing Alphaproteobacterium Isolated from Brazilian Amazon Rain Forest.</title>
        <authorList>
            <person name="De Araujo J.L."/>
            <person name="Zilli J.E."/>
        </authorList>
    </citation>
    <scope>NUCLEOTIDE SEQUENCE [LARGE SCALE GENOMIC DNA]</scope>
    <source>
        <strain evidence="4 5">BR3351</strain>
    </source>
</reference>
<dbReference type="GO" id="GO:0009103">
    <property type="term" value="P:lipopolysaccharide biosynthetic process"/>
    <property type="evidence" value="ECO:0007669"/>
    <property type="project" value="TreeGrafter"/>
</dbReference>
<dbReference type="Pfam" id="PF00534">
    <property type="entry name" value="Glycos_transf_1"/>
    <property type="match status" value="1"/>
</dbReference>
<evidence type="ECO:0008006" key="6">
    <source>
        <dbReference type="Google" id="ProtNLM"/>
    </source>
</evidence>
<protein>
    <recommendedName>
        <fullName evidence="6">Glycosyl transferase family 1 domain-containing protein</fullName>
    </recommendedName>
</protein>
<dbReference type="Pfam" id="PF13439">
    <property type="entry name" value="Glyco_transf_4"/>
    <property type="match status" value="1"/>
</dbReference>
<dbReference type="RefSeq" id="WP_162268383.1">
    <property type="nucleotide sequence ID" value="NZ_LJYG01000085.1"/>
</dbReference>
<dbReference type="Proteomes" id="UP000051936">
    <property type="component" value="Unassembled WGS sequence"/>
</dbReference>
<dbReference type="STRING" id="989370.AOQ71_19450"/>
<comment type="caution">
    <text evidence="4">The sequence shown here is derived from an EMBL/GenBank/DDBJ whole genome shotgun (WGS) entry which is preliminary data.</text>
</comment>
<evidence type="ECO:0000313" key="4">
    <source>
        <dbReference type="EMBL" id="KRQ10151.1"/>
    </source>
</evidence>
<dbReference type="CDD" id="cd03809">
    <property type="entry name" value="GT4_MtfB-like"/>
    <property type="match status" value="1"/>
</dbReference>
<feature type="domain" description="Glycosyltransferase subfamily 4-like N-terminal" evidence="3">
    <location>
        <begin position="54"/>
        <end position="165"/>
    </location>
</feature>
<accession>A0A0R3DJZ5</accession>
<evidence type="ECO:0000259" key="3">
    <source>
        <dbReference type="Pfam" id="PF13439"/>
    </source>
</evidence>
<evidence type="ECO:0000259" key="2">
    <source>
        <dbReference type="Pfam" id="PF00534"/>
    </source>
</evidence>
<keyword evidence="1" id="KW-0808">Transferase</keyword>
<name>A0A0R3DJZ5_9BRAD</name>
<dbReference type="InterPro" id="IPR028098">
    <property type="entry name" value="Glyco_trans_4-like_N"/>
</dbReference>